<comment type="pathway">
    <text evidence="3">Lipid metabolism; C21-steroid hormone metabolism.</text>
</comment>
<dbReference type="GO" id="GO:0005506">
    <property type="term" value="F:iron ion binding"/>
    <property type="evidence" value="ECO:0007669"/>
    <property type="project" value="InterPro"/>
</dbReference>
<evidence type="ECO:0000256" key="21">
    <source>
        <dbReference type="ARBA" id="ARBA00030343"/>
    </source>
</evidence>
<keyword evidence="11" id="KW-0809">Transit peptide</keyword>
<comment type="similarity">
    <text evidence="4 26">Belongs to the cytochrome P450 family.</text>
</comment>
<keyword evidence="20" id="KW-0755">Steroidogenesis</keyword>
<dbReference type="GO" id="GO:0008386">
    <property type="term" value="F:cholesterol monooxygenase (side-chain-cleaving) activity"/>
    <property type="evidence" value="ECO:0007669"/>
    <property type="project" value="UniProtKB-EC"/>
</dbReference>
<dbReference type="InterPro" id="IPR017972">
    <property type="entry name" value="Cyt_P450_CS"/>
</dbReference>
<dbReference type="GO" id="GO:0020037">
    <property type="term" value="F:heme binding"/>
    <property type="evidence" value="ECO:0007669"/>
    <property type="project" value="InterPro"/>
</dbReference>
<dbReference type="FunFam" id="1.10.630.10:FF:000006">
    <property type="entry name" value="Cytochrome P450 302a1, mitochondrial"/>
    <property type="match status" value="1"/>
</dbReference>
<evidence type="ECO:0000256" key="19">
    <source>
        <dbReference type="ARBA" id="ARBA00023221"/>
    </source>
</evidence>
<evidence type="ECO:0000256" key="6">
    <source>
        <dbReference type="ARBA" id="ARBA00019844"/>
    </source>
</evidence>
<dbReference type="GO" id="GO:0006700">
    <property type="term" value="P:C21-steroid hormone biosynthetic process"/>
    <property type="evidence" value="ECO:0007669"/>
    <property type="project" value="TreeGrafter"/>
</dbReference>
<reference evidence="27" key="2">
    <citation type="journal article" date="2023" name="Science">
        <title>Genomic signatures of disease resistance in endangered staghorn corals.</title>
        <authorList>
            <person name="Vollmer S.V."/>
            <person name="Selwyn J.D."/>
            <person name="Despard B.A."/>
            <person name="Roesel C.L."/>
        </authorList>
    </citation>
    <scope>NUCLEOTIDE SEQUENCE</scope>
    <source>
        <strain evidence="27">K2</strain>
    </source>
</reference>
<keyword evidence="10" id="KW-0999">Mitochondrion inner membrane</keyword>
<evidence type="ECO:0000256" key="9">
    <source>
        <dbReference type="ARBA" id="ARBA00022723"/>
    </source>
</evidence>
<evidence type="ECO:0000256" key="22">
    <source>
        <dbReference type="ARBA" id="ARBA00032666"/>
    </source>
</evidence>
<evidence type="ECO:0000256" key="24">
    <source>
        <dbReference type="ARBA" id="ARBA00033394"/>
    </source>
</evidence>
<protein>
    <recommendedName>
        <fullName evidence="6">Cholesterol side-chain cleavage enzyme, mitochondrial</fullName>
        <ecNumber evidence="5">1.14.15.6</ecNumber>
    </recommendedName>
    <alternativeName>
        <fullName evidence="21">CYPXIA1</fullName>
    </alternativeName>
    <alternativeName>
        <fullName evidence="23">Cholesterol desmolase</fullName>
    </alternativeName>
    <alternativeName>
        <fullName evidence="22">Cytochrome P450 11A1</fullName>
    </alternativeName>
    <alternativeName>
        <fullName evidence="24">Cytochrome P450(scc)</fullName>
    </alternativeName>
</protein>
<dbReference type="GO" id="GO:0034650">
    <property type="term" value="P:cortisol metabolic process"/>
    <property type="evidence" value="ECO:0007669"/>
    <property type="project" value="TreeGrafter"/>
</dbReference>
<dbReference type="EMBL" id="JARQWQ010000004">
    <property type="protein sequence ID" value="KAK2572401.1"/>
    <property type="molecule type" value="Genomic_DNA"/>
</dbReference>
<keyword evidence="16" id="KW-0496">Mitochondrion</keyword>
<evidence type="ECO:0000256" key="10">
    <source>
        <dbReference type="ARBA" id="ARBA00022792"/>
    </source>
</evidence>
<keyword evidence="14 26" id="KW-0503">Monooxygenase</keyword>
<evidence type="ECO:0000256" key="16">
    <source>
        <dbReference type="ARBA" id="ARBA00023128"/>
    </source>
</evidence>
<evidence type="ECO:0000256" key="25">
    <source>
        <dbReference type="PIRSR" id="PIRSR602401-1"/>
    </source>
</evidence>
<evidence type="ECO:0000256" key="15">
    <source>
        <dbReference type="ARBA" id="ARBA00023098"/>
    </source>
</evidence>
<dbReference type="InterPro" id="IPR036396">
    <property type="entry name" value="Cyt_P450_sf"/>
</dbReference>
<evidence type="ECO:0000313" key="28">
    <source>
        <dbReference type="Proteomes" id="UP001249851"/>
    </source>
</evidence>
<dbReference type="PROSITE" id="PS00086">
    <property type="entry name" value="CYTOCHROME_P450"/>
    <property type="match status" value="1"/>
</dbReference>
<evidence type="ECO:0000256" key="23">
    <source>
        <dbReference type="ARBA" id="ARBA00033274"/>
    </source>
</evidence>
<dbReference type="GO" id="GO:0008203">
    <property type="term" value="P:cholesterol metabolic process"/>
    <property type="evidence" value="ECO:0007669"/>
    <property type="project" value="UniProtKB-KW"/>
</dbReference>
<dbReference type="CDD" id="cd11054">
    <property type="entry name" value="CYP24A1-like"/>
    <property type="match status" value="1"/>
</dbReference>
<comment type="caution">
    <text evidence="27">The sequence shown here is derived from an EMBL/GenBank/DDBJ whole genome shotgun (WGS) entry which is preliminary data.</text>
</comment>
<dbReference type="AlphaFoldDB" id="A0AAD9VFD1"/>
<organism evidence="27 28">
    <name type="scientific">Acropora cervicornis</name>
    <name type="common">Staghorn coral</name>
    <dbReference type="NCBI Taxonomy" id="6130"/>
    <lineage>
        <taxon>Eukaryota</taxon>
        <taxon>Metazoa</taxon>
        <taxon>Cnidaria</taxon>
        <taxon>Anthozoa</taxon>
        <taxon>Hexacorallia</taxon>
        <taxon>Scleractinia</taxon>
        <taxon>Astrocoeniina</taxon>
        <taxon>Acroporidae</taxon>
        <taxon>Acropora</taxon>
    </lineage>
</organism>
<reference evidence="27" key="1">
    <citation type="journal article" date="2023" name="G3 (Bethesda)">
        <title>Whole genome assembly and annotation of the endangered Caribbean coral Acropora cervicornis.</title>
        <authorList>
            <person name="Selwyn J.D."/>
            <person name="Vollmer S.V."/>
        </authorList>
    </citation>
    <scope>NUCLEOTIDE SEQUENCE</scope>
    <source>
        <strain evidence="27">K2</strain>
    </source>
</reference>
<keyword evidence="13 25" id="KW-0408">Iron</keyword>
<dbReference type="PANTHER" id="PTHR24279">
    <property type="entry name" value="CYTOCHROME P450"/>
    <property type="match status" value="1"/>
</dbReference>
<dbReference type="InterPro" id="IPR050479">
    <property type="entry name" value="CYP11_CYP27_families"/>
</dbReference>
<evidence type="ECO:0000256" key="13">
    <source>
        <dbReference type="ARBA" id="ARBA00023004"/>
    </source>
</evidence>
<keyword evidence="7" id="KW-0153">Cholesterol metabolism</keyword>
<proteinExistence type="inferred from homology"/>
<keyword evidence="28" id="KW-1185">Reference proteome</keyword>
<evidence type="ECO:0000313" key="27">
    <source>
        <dbReference type="EMBL" id="KAK2572401.1"/>
    </source>
</evidence>
<evidence type="ECO:0000256" key="20">
    <source>
        <dbReference type="ARBA" id="ARBA00023250"/>
    </source>
</evidence>
<evidence type="ECO:0000256" key="7">
    <source>
        <dbReference type="ARBA" id="ARBA00022548"/>
    </source>
</evidence>
<dbReference type="PRINTS" id="PR00385">
    <property type="entry name" value="P450"/>
</dbReference>
<name>A0AAD9VFD1_ACRCE</name>
<evidence type="ECO:0000256" key="26">
    <source>
        <dbReference type="RuleBase" id="RU000461"/>
    </source>
</evidence>
<dbReference type="Gene3D" id="1.10.630.10">
    <property type="entry name" value="Cytochrome P450"/>
    <property type="match status" value="1"/>
</dbReference>
<evidence type="ECO:0000256" key="11">
    <source>
        <dbReference type="ARBA" id="ARBA00022946"/>
    </source>
</evidence>
<evidence type="ECO:0000256" key="17">
    <source>
        <dbReference type="ARBA" id="ARBA00023136"/>
    </source>
</evidence>
<evidence type="ECO:0000256" key="2">
    <source>
        <dbReference type="ARBA" id="ARBA00004637"/>
    </source>
</evidence>
<evidence type="ECO:0000256" key="14">
    <source>
        <dbReference type="ARBA" id="ARBA00023033"/>
    </source>
</evidence>
<dbReference type="PANTHER" id="PTHR24279:SF3">
    <property type="entry name" value="CHOLESTEROL SIDE-CHAIN CLEAVAGE ENZYME, MITOCHONDRIAL"/>
    <property type="match status" value="1"/>
</dbReference>
<dbReference type="Proteomes" id="UP001249851">
    <property type="component" value="Unassembled WGS sequence"/>
</dbReference>
<dbReference type="InterPro" id="IPR002401">
    <property type="entry name" value="Cyt_P450_E_grp-I"/>
</dbReference>
<evidence type="ECO:0000256" key="3">
    <source>
        <dbReference type="ARBA" id="ARBA00005108"/>
    </source>
</evidence>
<comment type="subcellular location">
    <subcellularLocation>
        <location evidence="2">Mitochondrion inner membrane</location>
        <topology evidence="2">Peripheral membrane protein</topology>
    </subcellularLocation>
</comment>
<feature type="binding site" description="axial binding residue" evidence="25">
    <location>
        <position position="473"/>
    </location>
    <ligand>
        <name>heme</name>
        <dbReference type="ChEBI" id="CHEBI:30413"/>
    </ligand>
    <ligandPart>
        <name>Fe</name>
        <dbReference type="ChEBI" id="CHEBI:18248"/>
    </ligandPart>
</feature>
<dbReference type="InterPro" id="IPR001128">
    <property type="entry name" value="Cyt_P450"/>
</dbReference>
<evidence type="ECO:0000256" key="4">
    <source>
        <dbReference type="ARBA" id="ARBA00010617"/>
    </source>
</evidence>
<keyword evidence="19" id="KW-0753">Steroid metabolism</keyword>
<dbReference type="PRINTS" id="PR00463">
    <property type="entry name" value="EP450I"/>
</dbReference>
<dbReference type="Pfam" id="PF00067">
    <property type="entry name" value="p450"/>
    <property type="match status" value="1"/>
</dbReference>
<evidence type="ECO:0000256" key="8">
    <source>
        <dbReference type="ARBA" id="ARBA00022617"/>
    </source>
</evidence>
<evidence type="ECO:0000256" key="18">
    <source>
        <dbReference type="ARBA" id="ARBA00023166"/>
    </source>
</evidence>
<evidence type="ECO:0000256" key="5">
    <source>
        <dbReference type="ARBA" id="ARBA00012764"/>
    </source>
</evidence>
<evidence type="ECO:0000256" key="12">
    <source>
        <dbReference type="ARBA" id="ARBA00023002"/>
    </source>
</evidence>
<dbReference type="GO" id="GO:0071375">
    <property type="term" value="P:cellular response to peptide hormone stimulus"/>
    <property type="evidence" value="ECO:0007669"/>
    <property type="project" value="TreeGrafter"/>
</dbReference>
<gene>
    <name evidence="27" type="ORF">P5673_002641</name>
</gene>
<comment type="cofactor">
    <cofactor evidence="1 25">
        <name>heme</name>
        <dbReference type="ChEBI" id="CHEBI:30413"/>
    </cofactor>
</comment>
<keyword evidence="18" id="KW-1207">Sterol metabolism</keyword>
<accession>A0AAD9VFD1</accession>
<keyword evidence="8 25" id="KW-0349">Heme</keyword>
<dbReference type="GO" id="GO:0005743">
    <property type="term" value="C:mitochondrial inner membrane"/>
    <property type="evidence" value="ECO:0007669"/>
    <property type="project" value="UniProtKB-SubCell"/>
</dbReference>
<keyword evidence="9 25" id="KW-0479">Metal-binding</keyword>
<keyword evidence="17" id="KW-0472">Membrane</keyword>
<evidence type="ECO:0000256" key="1">
    <source>
        <dbReference type="ARBA" id="ARBA00001971"/>
    </source>
</evidence>
<keyword evidence="15" id="KW-0443">Lipid metabolism</keyword>
<dbReference type="EC" id="1.14.15.6" evidence="5"/>
<keyword evidence="12 26" id="KW-0560">Oxidoreductase</keyword>
<dbReference type="GO" id="GO:0006704">
    <property type="term" value="P:glucocorticoid biosynthetic process"/>
    <property type="evidence" value="ECO:0007669"/>
    <property type="project" value="TreeGrafter"/>
</dbReference>
<dbReference type="SUPFAM" id="SSF48264">
    <property type="entry name" value="Cytochrome P450"/>
    <property type="match status" value="1"/>
</dbReference>
<sequence>MAMAFARNCFRKNISNPRIRSFSTSMLSSDQRVSKSLSDIPGPISLPVIGTAWNVFRGASDERLEKRLLPLQVQDVKRYGPIHKQSIGGTLMIQLADPSDAAKILRAESKYPQRFKFPAIDYYREKQQKIAGVFFADGPEWYKHRSVLSKRMLRPKHVAEYAVEFNEIITDFIRRLRTIREHSGTEKANEVFGIDNELFKWSFESVAFMLFDKRFGCLEPHVNIEAQTFIKAVGEFLHSATTIGFVPVWIYKIYETKQFKKFFKSFNTMYEYAELFIKRRLNELEVKSSGSPSSTTQTDDDNVGFFEFLLSSGKLTQDDLLASVIDVLFAGVDTTSNTMQWVLYLMAKNPEKQEILRQEILSVLGDEIIATPTTLAELPYLKAWVRETLRMYPVLTALFRVLPKDMIIRDFNIPVGTQVNLLTYSMSRDESIFPDPDEFKPERWVRDKEHTSKFNDAKEVFSALPFGFGTRMCLGRRIAELELHLLLARIVQQFEIRYPAGEIVEPFVRGVVIPDRPLRVQFVDRKDTTDN</sequence>